<proteinExistence type="predicted"/>
<comment type="subcellular location">
    <subcellularLocation>
        <location evidence="1">Cell membrane</location>
        <topology evidence="1">Multi-pass membrane protein</topology>
    </subcellularLocation>
</comment>
<dbReference type="AlphaFoldDB" id="A0A3N4NIE7"/>
<keyword evidence="4" id="KW-0029">Amino-acid transport</keyword>
<dbReference type="PANTHER" id="PTHR30086">
    <property type="entry name" value="ARGININE EXPORTER PROTEIN ARGO"/>
    <property type="match status" value="1"/>
</dbReference>
<accession>A0A3N4NIE7</accession>
<dbReference type="Pfam" id="PF01810">
    <property type="entry name" value="LysE"/>
    <property type="match status" value="1"/>
</dbReference>
<feature type="transmembrane region" description="Helical" evidence="7">
    <location>
        <begin position="137"/>
        <end position="157"/>
    </location>
</feature>
<evidence type="ECO:0000256" key="3">
    <source>
        <dbReference type="ARBA" id="ARBA00022692"/>
    </source>
</evidence>
<organism evidence="8 9">
    <name type="scientific">Candidatus Pantoea deserta</name>
    <dbReference type="NCBI Taxonomy" id="1869313"/>
    <lineage>
        <taxon>Bacteria</taxon>
        <taxon>Pseudomonadati</taxon>
        <taxon>Pseudomonadota</taxon>
        <taxon>Gammaproteobacteria</taxon>
        <taxon>Enterobacterales</taxon>
        <taxon>Erwiniaceae</taxon>
        <taxon>Pantoea</taxon>
    </lineage>
</organism>
<dbReference type="PANTHER" id="PTHR30086:SF20">
    <property type="entry name" value="ARGININE EXPORTER PROTEIN ARGO-RELATED"/>
    <property type="match status" value="1"/>
</dbReference>
<name>A0A3N4NIE7_9GAMM</name>
<evidence type="ECO:0000256" key="1">
    <source>
        <dbReference type="ARBA" id="ARBA00004651"/>
    </source>
</evidence>
<keyword evidence="2" id="KW-1003">Cell membrane</keyword>
<gene>
    <name evidence="8" type="ORF">BBB56_22775</name>
</gene>
<dbReference type="GO" id="GO:0005886">
    <property type="term" value="C:plasma membrane"/>
    <property type="evidence" value="ECO:0007669"/>
    <property type="project" value="UniProtKB-SubCell"/>
</dbReference>
<dbReference type="OrthoDB" id="9804822at2"/>
<keyword evidence="9" id="KW-1185">Reference proteome</keyword>
<keyword evidence="3 7" id="KW-0812">Transmembrane</keyword>
<evidence type="ECO:0000256" key="7">
    <source>
        <dbReference type="SAM" id="Phobius"/>
    </source>
</evidence>
<keyword evidence="6 7" id="KW-0472">Membrane</keyword>
<evidence type="ECO:0000256" key="4">
    <source>
        <dbReference type="ARBA" id="ARBA00022970"/>
    </source>
</evidence>
<reference evidence="8 9" key="1">
    <citation type="submission" date="2018-11" db="EMBL/GenBank/DDBJ databases">
        <title>Whole genome sequencing of Pantoea sp. RIT388.</title>
        <authorList>
            <person name="Gan H.M."/>
            <person name="Hudson A.O."/>
        </authorList>
    </citation>
    <scope>NUCLEOTIDE SEQUENCE [LARGE SCALE GENOMIC DNA]</scope>
    <source>
        <strain evidence="8 9">RIT388</strain>
    </source>
</reference>
<feature type="transmembrane region" description="Helical" evidence="7">
    <location>
        <begin position="48"/>
        <end position="66"/>
    </location>
</feature>
<dbReference type="GO" id="GO:0015171">
    <property type="term" value="F:amino acid transmembrane transporter activity"/>
    <property type="evidence" value="ECO:0007669"/>
    <property type="project" value="TreeGrafter"/>
</dbReference>
<dbReference type="InterPro" id="IPR001123">
    <property type="entry name" value="LeuE-type"/>
</dbReference>
<evidence type="ECO:0000313" key="8">
    <source>
        <dbReference type="EMBL" id="RPD93066.1"/>
    </source>
</evidence>
<feature type="transmembrane region" description="Helical" evidence="7">
    <location>
        <begin position="16"/>
        <end position="42"/>
    </location>
</feature>
<comment type="caution">
    <text evidence="8">The sequence shown here is derived from an EMBL/GenBank/DDBJ whole genome shotgun (WGS) entry which is preliminary data.</text>
</comment>
<evidence type="ECO:0000256" key="6">
    <source>
        <dbReference type="ARBA" id="ARBA00023136"/>
    </source>
</evidence>
<dbReference type="EMBL" id="RMVG01000034">
    <property type="protein sequence ID" value="RPD93066.1"/>
    <property type="molecule type" value="Genomic_DNA"/>
</dbReference>
<evidence type="ECO:0000313" key="9">
    <source>
        <dbReference type="Proteomes" id="UP000281332"/>
    </source>
</evidence>
<feature type="transmembrane region" description="Helical" evidence="7">
    <location>
        <begin position="169"/>
        <end position="186"/>
    </location>
</feature>
<evidence type="ECO:0000256" key="2">
    <source>
        <dbReference type="ARBA" id="ARBA00022475"/>
    </source>
</evidence>
<keyword evidence="5 7" id="KW-1133">Transmembrane helix</keyword>
<keyword evidence="4" id="KW-0813">Transport</keyword>
<protein>
    <submittedName>
        <fullName evidence="8">LysE family translocator</fullName>
    </submittedName>
</protein>
<dbReference type="Proteomes" id="UP000281332">
    <property type="component" value="Unassembled WGS sequence"/>
</dbReference>
<sequence>MMLILARGISQGRKTALLVVIGVTVVSGVFQILLLALGLATLIKSHPIFLTLLRFTGAAYLGYIGLKMLWTSIGKKVSLLNSTEISPFSAVKEGLINNFTNPKVMLFMFAFLPQFVNNSYGHVMYQLAVLGTIQKTLALIILSIIALASDAIGKIFNKYPVALIWQQRLTGFIMFALALRLILMGNPS</sequence>
<evidence type="ECO:0000256" key="5">
    <source>
        <dbReference type="ARBA" id="ARBA00022989"/>
    </source>
</evidence>